<feature type="domain" description="MKRN2 opposite strand protein-like C-terminal" evidence="2">
    <location>
        <begin position="56"/>
        <end position="210"/>
    </location>
</feature>
<feature type="region of interest" description="Disordered" evidence="1">
    <location>
        <begin position="242"/>
        <end position="272"/>
    </location>
</feature>
<dbReference type="Proteomes" id="UP001176940">
    <property type="component" value="Unassembled WGS sequence"/>
</dbReference>
<feature type="domain" description="MKRN2 opposite strand protein-like N-terminal" evidence="3">
    <location>
        <begin position="20"/>
        <end position="44"/>
    </location>
</feature>
<dbReference type="Pfam" id="PF22795">
    <property type="entry name" value="DUF4796_N"/>
    <property type="match status" value="1"/>
</dbReference>
<dbReference type="InterPro" id="IPR053921">
    <property type="entry name" value="MKRN2OS-like_C"/>
</dbReference>
<evidence type="ECO:0000313" key="4">
    <source>
        <dbReference type="EMBL" id="CAJ0963043.1"/>
    </source>
</evidence>
<reference evidence="4" key="1">
    <citation type="submission" date="2023-07" db="EMBL/GenBank/DDBJ databases">
        <authorList>
            <person name="Stuckert A."/>
        </authorList>
    </citation>
    <scope>NUCLEOTIDE SEQUENCE</scope>
</reference>
<evidence type="ECO:0000259" key="3">
    <source>
        <dbReference type="Pfam" id="PF22795"/>
    </source>
</evidence>
<organism evidence="4 5">
    <name type="scientific">Ranitomeya imitator</name>
    <name type="common">mimic poison frog</name>
    <dbReference type="NCBI Taxonomy" id="111125"/>
    <lineage>
        <taxon>Eukaryota</taxon>
        <taxon>Metazoa</taxon>
        <taxon>Chordata</taxon>
        <taxon>Craniata</taxon>
        <taxon>Vertebrata</taxon>
        <taxon>Euteleostomi</taxon>
        <taxon>Amphibia</taxon>
        <taxon>Batrachia</taxon>
        <taxon>Anura</taxon>
        <taxon>Neobatrachia</taxon>
        <taxon>Hyloidea</taxon>
        <taxon>Dendrobatidae</taxon>
        <taxon>Dendrobatinae</taxon>
        <taxon>Ranitomeya</taxon>
    </lineage>
</organism>
<feature type="region of interest" description="Disordered" evidence="1">
    <location>
        <begin position="315"/>
        <end position="338"/>
    </location>
</feature>
<feature type="compositionally biased region" description="Basic and acidic residues" evidence="1">
    <location>
        <begin position="322"/>
        <end position="331"/>
    </location>
</feature>
<proteinExistence type="predicted"/>
<comment type="caution">
    <text evidence="4">The sequence shown here is derived from an EMBL/GenBank/DDBJ whole genome shotgun (WGS) entry which is preliminary data.</text>
</comment>
<accession>A0ABN9MBG5</accession>
<dbReference type="PANTHER" id="PTHR33963">
    <property type="entry name" value="MKRN2 OPPOSITE STRAND PROTEIN"/>
    <property type="match status" value="1"/>
</dbReference>
<feature type="compositionally biased region" description="Basic residues" evidence="1">
    <location>
        <begin position="263"/>
        <end position="272"/>
    </location>
</feature>
<protein>
    <recommendedName>
        <fullName evidence="6">MKRN2 opposite strand protein</fullName>
    </recommendedName>
</protein>
<dbReference type="PANTHER" id="PTHR33963:SF2">
    <property type="entry name" value="MKRN2 OPPOSITE STRAND PROTEIN"/>
    <property type="match status" value="1"/>
</dbReference>
<name>A0ABN9MBG5_9NEOB</name>
<dbReference type="Pfam" id="PF16044">
    <property type="entry name" value="DUF4796_C"/>
    <property type="match status" value="1"/>
</dbReference>
<dbReference type="InterPro" id="IPR053922">
    <property type="entry name" value="MKRN2OS-like_N"/>
</dbReference>
<evidence type="ECO:0008006" key="6">
    <source>
        <dbReference type="Google" id="ProtNLM"/>
    </source>
</evidence>
<evidence type="ECO:0000256" key="1">
    <source>
        <dbReference type="SAM" id="MobiDB-lite"/>
    </source>
</evidence>
<evidence type="ECO:0000259" key="2">
    <source>
        <dbReference type="Pfam" id="PF16044"/>
    </source>
</evidence>
<gene>
    <name evidence="4" type="ORF">RIMI_LOCUS18483283</name>
</gene>
<feature type="compositionally biased region" description="Basic and acidic residues" evidence="1">
    <location>
        <begin position="251"/>
        <end position="260"/>
    </location>
</feature>
<evidence type="ECO:0000313" key="5">
    <source>
        <dbReference type="Proteomes" id="UP001176940"/>
    </source>
</evidence>
<dbReference type="EMBL" id="CAUEEQ010056504">
    <property type="protein sequence ID" value="CAJ0963043.1"/>
    <property type="molecule type" value="Genomic_DNA"/>
</dbReference>
<keyword evidence="5" id="KW-1185">Reference proteome</keyword>
<dbReference type="InterPro" id="IPR032016">
    <property type="entry name" value="MKRN2OS-like"/>
</dbReference>
<sequence>MATFRDQEEAGAPQPLAPCLVKFTHCDRDIYSRSVPEQCPICGRRPVRSWALEQAPVSIPNPFVNAHSEKCSFVLKPTKGHFLGEYDGCSDLHVGITSSKGIVHHYNESGTHKDASGWEQCVSVPLVPPDQHALIYQWDSYLEDFSYHETWLPYRYDETEHNCYTYALKFINGLLHLQEKKTFTKEEFTEKFVLPRSRRASKYITLCHEVSRNYYYMELADEYSHQPLLLLQVSADWSGSRISRHQSPEAPGKKKEELYPHKNGTRKQPSAKRKVLVRVLPCPEENVEREYDRTGMTVLIPALWKLRPLKIRLSKKGKSRKYPQEALREPPARPLRLN</sequence>